<name>A0A1H7AQV0_9RHOB</name>
<gene>
    <name evidence="1" type="ORF">SAMN05444007_106139</name>
</gene>
<accession>A0A1H7AQV0</accession>
<reference evidence="1 2" key="1">
    <citation type="submission" date="2016-10" db="EMBL/GenBank/DDBJ databases">
        <authorList>
            <person name="de Groot N.N."/>
        </authorList>
    </citation>
    <scope>NUCLEOTIDE SEQUENCE [LARGE SCALE GENOMIC DNA]</scope>
    <source>
        <strain evidence="1 2">DSM 29340</strain>
    </source>
</reference>
<organism evidence="1 2">
    <name type="scientific">Cribrihabitans marinus</name>
    <dbReference type="NCBI Taxonomy" id="1227549"/>
    <lineage>
        <taxon>Bacteria</taxon>
        <taxon>Pseudomonadati</taxon>
        <taxon>Pseudomonadota</taxon>
        <taxon>Alphaproteobacteria</taxon>
        <taxon>Rhodobacterales</taxon>
        <taxon>Paracoccaceae</taxon>
        <taxon>Cribrihabitans</taxon>
    </lineage>
</organism>
<dbReference type="AlphaFoldDB" id="A0A1H7AQV0"/>
<dbReference type="RefSeq" id="WP_092366870.1">
    <property type="nucleotide sequence ID" value="NZ_BMGV01000006.1"/>
</dbReference>
<evidence type="ECO:0000313" key="2">
    <source>
        <dbReference type="Proteomes" id="UP000199379"/>
    </source>
</evidence>
<dbReference type="OrthoDB" id="8448455at2"/>
<dbReference type="EMBL" id="FNYD01000006">
    <property type="protein sequence ID" value="SEJ67959.1"/>
    <property type="molecule type" value="Genomic_DNA"/>
</dbReference>
<proteinExistence type="predicted"/>
<keyword evidence="2" id="KW-1185">Reference proteome</keyword>
<evidence type="ECO:0000313" key="1">
    <source>
        <dbReference type="EMBL" id="SEJ67959.1"/>
    </source>
</evidence>
<protein>
    <recommendedName>
        <fullName evidence="3">DUF1992 domain-containing protein</fullName>
    </recommendedName>
</protein>
<dbReference type="STRING" id="1227549.SAMN05444007_106139"/>
<dbReference type="Proteomes" id="UP000199379">
    <property type="component" value="Unassembled WGS sequence"/>
</dbReference>
<evidence type="ECO:0008006" key="3">
    <source>
        <dbReference type="Google" id="ProtNLM"/>
    </source>
</evidence>
<sequence>MFPSFRNLIERQILNAQAEGKLRGLAGDDRPLTDPAERKAAMARIADLDMRHNMARDARRSFFR</sequence>